<comment type="caution">
    <text evidence="1">The sequence shown here is derived from an EMBL/GenBank/DDBJ whole genome shotgun (WGS) entry which is preliminary data.</text>
</comment>
<gene>
    <name evidence="1" type="ORF">PBRASI_LOCUS9866</name>
</gene>
<accession>A0A9N9DP16</accession>
<evidence type="ECO:0000313" key="2">
    <source>
        <dbReference type="Proteomes" id="UP000789739"/>
    </source>
</evidence>
<evidence type="ECO:0000313" key="1">
    <source>
        <dbReference type="EMBL" id="CAG8642831.1"/>
    </source>
</evidence>
<protein>
    <submittedName>
        <fullName evidence="1">3854_t:CDS:1</fullName>
    </submittedName>
</protein>
<name>A0A9N9DP16_9GLOM</name>
<proteinExistence type="predicted"/>
<keyword evidence="2" id="KW-1185">Reference proteome</keyword>
<dbReference type="OrthoDB" id="2361824at2759"/>
<dbReference type="EMBL" id="CAJVPI010002406">
    <property type="protein sequence ID" value="CAG8642831.1"/>
    <property type="molecule type" value="Genomic_DNA"/>
</dbReference>
<reference evidence="1" key="1">
    <citation type="submission" date="2021-06" db="EMBL/GenBank/DDBJ databases">
        <authorList>
            <person name="Kallberg Y."/>
            <person name="Tangrot J."/>
            <person name="Rosling A."/>
        </authorList>
    </citation>
    <scope>NUCLEOTIDE SEQUENCE</scope>
    <source>
        <strain evidence="1">BR232B</strain>
    </source>
</reference>
<sequence>MEVAFSFTNLFFGDLFSCKLETGKEVLELLLAADEMQLEELIKPVQMYLLQEWEPWIRSNFILLHRVSSANSAFEKLFIDVFPGNEVGREGRLERDNRLLRIVSPILLQASSKGLCFRLHSMVDIRV</sequence>
<dbReference type="AlphaFoldDB" id="A0A9N9DP16"/>
<dbReference type="Proteomes" id="UP000789739">
    <property type="component" value="Unassembled WGS sequence"/>
</dbReference>
<organism evidence="1 2">
    <name type="scientific">Paraglomus brasilianum</name>
    <dbReference type="NCBI Taxonomy" id="144538"/>
    <lineage>
        <taxon>Eukaryota</taxon>
        <taxon>Fungi</taxon>
        <taxon>Fungi incertae sedis</taxon>
        <taxon>Mucoromycota</taxon>
        <taxon>Glomeromycotina</taxon>
        <taxon>Glomeromycetes</taxon>
        <taxon>Paraglomerales</taxon>
        <taxon>Paraglomeraceae</taxon>
        <taxon>Paraglomus</taxon>
    </lineage>
</organism>